<accession>A0ABD5YX93</accession>
<dbReference type="PROSITE" id="PS51257">
    <property type="entry name" value="PROKAR_LIPOPROTEIN"/>
    <property type="match status" value="1"/>
</dbReference>
<keyword evidence="3" id="KW-1185">Reference proteome</keyword>
<dbReference type="AlphaFoldDB" id="A0ABD5YX93"/>
<feature type="region of interest" description="Disordered" evidence="1">
    <location>
        <begin position="26"/>
        <end position="57"/>
    </location>
</feature>
<gene>
    <name evidence="2" type="ORF">ACFQJ9_03325</name>
</gene>
<proteinExistence type="predicted"/>
<dbReference type="EMBL" id="JBHTAR010000004">
    <property type="protein sequence ID" value="MFC7198494.1"/>
    <property type="molecule type" value="Genomic_DNA"/>
</dbReference>
<name>A0ABD5YX93_9EURY</name>
<dbReference type="RefSeq" id="WP_382215996.1">
    <property type="nucleotide sequence ID" value="NZ_JBHTAR010000004.1"/>
</dbReference>
<evidence type="ECO:0000313" key="3">
    <source>
        <dbReference type="Proteomes" id="UP001596447"/>
    </source>
</evidence>
<dbReference type="Proteomes" id="UP001596447">
    <property type="component" value="Unassembled WGS sequence"/>
</dbReference>
<organism evidence="2 3">
    <name type="scientific">Halospeciosus flavus</name>
    <dbReference type="NCBI Taxonomy" id="3032283"/>
    <lineage>
        <taxon>Archaea</taxon>
        <taxon>Methanobacteriati</taxon>
        <taxon>Methanobacteriota</taxon>
        <taxon>Stenosarchaea group</taxon>
        <taxon>Halobacteria</taxon>
        <taxon>Halobacteriales</taxon>
        <taxon>Halobacteriaceae</taxon>
        <taxon>Halospeciosus</taxon>
    </lineage>
</organism>
<evidence type="ECO:0000313" key="2">
    <source>
        <dbReference type="EMBL" id="MFC7198494.1"/>
    </source>
</evidence>
<feature type="compositionally biased region" description="Low complexity" evidence="1">
    <location>
        <begin position="26"/>
        <end position="47"/>
    </location>
</feature>
<comment type="caution">
    <text evidence="2">The sequence shown here is derived from an EMBL/GenBank/DDBJ whole genome shotgun (WGS) entry which is preliminary data.</text>
</comment>
<protein>
    <recommendedName>
        <fullName evidence="4">Lipoprotein</fullName>
    </recommendedName>
</protein>
<reference evidence="2 3" key="1">
    <citation type="journal article" date="2019" name="Int. J. Syst. Evol. Microbiol.">
        <title>The Global Catalogue of Microorganisms (GCM) 10K type strain sequencing project: providing services to taxonomists for standard genome sequencing and annotation.</title>
        <authorList>
            <consortium name="The Broad Institute Genomics Platform"/>
            <consortium name="The Broad Institute Genome Sequencing Center for Infectious Disease"/>
            <person name="Wu L."/>
            <person name="Ma J."/>
        </authorList>
    </citation>
    <scope>NUCLEOTIDE SEQUENCE [LARGE SCALE GENOMIC DNA]</scope>
    <source>
        <strain evidence="2 3">XZGYJ-43</strain>
    </source>
</reference>
<evidence type="ECO:0000256" key="1">
    <source>
        <dbReference type="SAM" id="MobiDB-lite"/>
    </source>
</evidence>
<evidence type="ECO:0008006" key="4">
    <source>
        <dbReference type="Google" id="ProtNLM"/>
    </source>
</evidence>
<sequence length="253" mass="26956">MESRIGLPLLLVLMVTFAGCAGFSGGTTPDTTSTTTPPSTTTDQPSQVSMSEAKQRALNAENNRVTQILENASTISGSSVGVYGETKATAVNQSSTSIEVRVKMSYSYEYHCENKSGAVDGLSTTARYQISPNTTELIEVIDGVRMVCENPQEAQPSAVDRAVSAEKQRIEARLANISNATGSVGVYGTIETTVINQSDTGSYVRVKMPYSYEYSCDGSSGAVDGLKTNVVYRVTPSEVTVVRITEDIRNACA</sequence>